<evidence type="ECO:0000313" key="5">
    <source>
        <dbReference type="Proteomes" id="UP000626092"/>
    </source>
</evidence>
<gene>
    <name evidence="4" type="ORF">RHSIM_Rhsim08G0241400</name>
</gene>
<dbReference type="InterPro" id="IPR055411">
    <property type="entry name" value="LRR_FXL15/At3g58940/PEG3-like"/>
</dbReference>
<evidence type="ECO:0000313" key="4">
    <source>
        <dbReference type="EMBL" id="KAF7134369.1"/>
    </source>
</evidence>
<evidence type="ECO:0000259" key="3">
    <source>
        <dbReference type="Pfam" id="PF24758"/>
    </source>
</evidence>
<feature type="domain" description="F-box" evidence="1">
    <location>
        <begin position="20"/>
        <end position="52"/>
    </location>
</feature>
<protein>
    <recommendedName>
        <fullName evidence="6">F-box domain-containing protein</fullName>
    </recommendedName>
</protein>
<evidence type="ECO:0008006" key="6">
    <source>
        <dbReference type="Google" id="ProtNLM"/>
    </source>
</evidence>
<dbReference type="InterPro" id="IPR032675">
    <property type="entry name" value="LRR_dom_sf"/>
</dbReference>
<dbReference type="Proteomes" id="UP000626092">
    <property type="component" value="Unassembled WGS sequence"/>
</dbReference>
<dbReference type="EMBL" id="WJXA01000008">
    <property type="protein sequence ID" value="KAF7134369.1"/>
    <property type="molecule type" value="Genomic_DNA"/>
</dbReference>
<dbReference type="PANTHER" id="PTHR34145">
    <property type="entry name" value="OS02G0105600 PROTEIN"/>
    <property type="match status" value="1"/>
</dbReference>
<dbReference type="InterPro" id="IPR001810">
    <property type="entry name" value="F-box_dom"/>
</dbReference>
<dbReference type="InterPro" id="IPR036047">
    <property type="entry name" value="F-box-like_dom_sf"/>
</dbReference>
<proteinExistence type="predicted"/>
<keyword evidence="5" id="KW-1185">Reference proteome</keyword>
<feature type="domain" description="At1g61320/AtMIF1 LRR" evidence="2">
    <location>
        <begin position="280"/>
        <end position="370"/>
    </location>
</feature>
<dbReference type="SUPFAM" id="SSF52047">
    <property type="entry name" value="RNI-like"/>
    <property type="match status" value="1"/>
</dbReference>
<dbReference type="InterPro" id="IPR055357">
    <property type="entry name" value="LRR_At1g61320_AtMIF1"/>
</dbReference>
<accession>A0A834GK76</accession>
<dbReference type="Gene3D" id="3.80.10.10">
    <property type="entry name" value="Ribonuclease Inhibitor"/>
    <property type="match status" value="1"/>
</dbReference>
<dbReference type="Pfam" id="PF00646">
    <property type="entry name" value="F-box"/>
    <property type="match status" value="1"/>
</dbReference>
<name>A0A834GK76_RHOSS</name>
<dbReference type="InterPro" id="IPR053772">
    <property type="entry name" value="At1g61320/At1g61330-like"/>
</dbReference>
<evidence type="ECO:0000259" key="1">
    <source>
        <dbReference type="Pfam" id="PF00646"/>
    </source>
</evidence>
<dbReference type="PANTHER" id="PTHR34145:SF28">
    <property type="entry name" value="F-BOX DOMAIN-CONTAINING PROTEIN"/>
    <property type="match status" value="1"/>
</dbReference>
<evidence type="ECO:0000259" key="2">
    <source>
        <dbReference type="Pfam" id="PF23622"/>
    </source>
</evidence>
<dbReference type="Pfam" id="PF23622">
    <property type="entry name" value="LRR_At1g61320_AtMIF1"/>
    <property type="match status" value="1"/>
</dbReference>
<reference evidence="4" key="1">
    <citation type="submission" date="2019-11" db="EMBL/GenBank/DDBJ databases">
        <authorList>
            <person name="Liu Y."/>
            <person name="Hou J."/>
            <person name="Li T.-Q."/>
            <person name="Guan C.-H."/>
            <person name="Wu X."/>
            <person name="Wu H.-Z."/>
            <person name="Ling F."/>
            <person name="Zhang R."/>
            <person name="Shi X.-G."/>
            <person name="Ren J.-P."/>
            <person name="Chen E.-F."/>
            <person name="Sun J.-M."/>
        </authorList>
    </citation>
    <scope>NUCLEOTIDE SEQUENCE</scope>
    <source>
        <strain evidence="4">Adult_tree_wgs_1</strain>
        <tissue evidence="4">Leaves</tissue>
    </source>
</reference>
<dbReference type="SUPFAM" id="SSF81383">
    <property type="entry name" value="F-box domain"/>
    <property type="match status" value="1"/>
</dbReference>
<dbReference type="OrthoDB" id="1290582at2759"/>
<sequence>MEELMGETKDQGMDKLDCISYFPDGVIFNVMDFLPTKEVVRSSILSKRWQDMQASYPNLDFNQTYVGRELAIRKPESGNLVERYPDLEEKRDNFIRYVDKTLLRFPERGLRIRKFNLFFTIFESSMVSLVDKWIGLATESRVEDLHLRIHTPHDELYILPQTVFATKSIKTLKLENFKLEQLLHQSISFSSLQKLSLICVHVDAPMIASIISSCPLIEEIELIQCLGLYKVHISDLHNLRVVVIVQHHGVIDAHIEAPSLQKLRYEDENFDMCPCKFNLIGCHNLTDLTLKCVLVSDQQFTDLLSKFPLLEALRVLDCRLLERVKISNQHLRRLKLCCLKLEEVEIDAPKLQSFFYYGKVIPMITATSTSGQWEANIELYSNRCMNSQSFWKMRNLVAQSQSFKLLTLSIHCREISFTVEEIKDILLPLVPMVDHMELKLGSSSEGYSALLDGLLWSCHPKILSIEFMDLESRRKFILVLREKIVHKLDLSCEQLESILGWQHDFKDVECHVGDGKPLNWNALSDDFPNLQKRPKLHATFK</sequence>
<feature type="domain" description="F-box/LRR-repeat protein 15/At3g58940/PEG3-like LRR" evidence="3">
    <location>
        <begin position="130"/>
        <end position="265"/>
    </location>
</feature>
<dbReference type="AlphaFoldDB" id="A0A834GK76"/>
<comment type="caution">
    <text evidence="4">The sequence shown here is derived from an EMBL/GenBank/DDBJ whole genome shotgun (WGS) entry which is preliminary data.</text>
</comment>
<dbReference type="Pfam" id="PF24758">
    <property type="entry name" value="LRR_At5g56370"/>
    <property type="match status" value="1"/>
</dbReference>
<organism evidence="4 5">
    <name type="scientific">Rhododendron simsii</name>
    <name type="common">Sims's rhododendron</name>
    <dbReference type="NCBI Taxonomy" id="118357"/>
    <lineage>
        <taxon>Eukaryota</taxon>
        <taxon>Viridiplantae</taxon>
        <taxon>Streptophyta</taxon>
        <taxon>Embryophyta</taxon>
        <taxon>Tracheophyta</taxon>
        <taxon>Spermatophyta</taxon>
        <taxon>Magnoliopsida</taxon>
        <taxon>eudicotyledons</taxon>
        <taxon>Gunneridae</taxon>
        <taxon>Pentapetalae</taxon>
        <taxon>asterids</taxon>
        <taxon>Ericales</taxon>
        <taxon>Ericaceae</taxon>
        <taxon>Ericoideae</taxon>
        <taxon>Rhodoreae</taxon>
        <taxon>Rhododendron</taxon>
    </lineage>
</organism>